<sequence length="115" mass="12837">MSATTEINESIETLTRGIEIVLNENGKLLRLLDVRDETINSLKGQLDVARRSFGDAFVYGNRQSGPYRLNKPKLSPQDATDIRQAHAGGMKQADLARNYGVNPATISRIVNRVYY</sequence>
<dbReference type="KEGG" id="vg:26630101"/>
<dbReference type="GeneID" id="26630101"/>
<dbReference type="Proteomes" id="UP000207763">
    <property type="component" value="Segment"/>
</dbReference>
<dbReference type="RefSeq" id="YP_009203111.1">
    <property type="nucleotide sequence ID" value="NC_028849.1"/>
</dbReference>
<dbReference type="OrthoDB" id="21632at10239"/>
<name>A0A0F6WDL8_9CAUD</name>
<keyword evidence="2" id="KW-1185">Reference proteome</keyword>
<evidence type="ECO:0000313" key="2">
    <source>
        <dbReference type="Proteomes" id="UP000207763"/>
    </source>
</evidence>
<evidence type="ECO:0000313" key="1">
    <source>
        <dbReference type="EMBL" id="AKF14216.1"/>
    </source>
</evidence>
<proteinExistence type="predicted"/>
<reference evidence="1 2" key="1">
    <citation type="journal article" date="2015" name="Genome Announc.">
        <title>Genome Sequences of Mycobacteriophages Luchador and Nerujay.</title>
        <authorList>
            <person name="Pope W.H."/>
            <person name="Ahmed T."/>
            <person name="Drobitch M.K."/>
            <person name="Early D.R."/>
            <person name="Eljamri S."/>
            <person name="Kasturiarachi N.S."/>
            <person name="Klonicki E.F."/>
            <person name="Manjooran D.T."/>
            <person name="Ni Chochlain A.N."/>
            <person name="Puglionesi A.O."/>
            <person name="Rajakumar V."/>
            <person name="Shindle K.A."/>
            <person name="Tran M.T."/>
            <person name="Brown B.R."/>
            <person name="Churilla B.M."/>
            <person name="Cohen K.L."/>
            <person name="Wilkes K.E."/>
            <person name="Grubb S.R."/>
            <person name="Warner M.H."/>
            <person name="Bowman C.A."/>
            <person name="Russell D.A."/>
            <person name="Hatfull G.F."/>
        </authorList>
    </citation>
    <scope>NUCLEOTIDE SEQUENCE [LARGE SCALE GENOMIC DNA]</scope>
</reference>
<dbReference type="Gene3D" id="1.10.10.60">
    <property type="entry name" value="Homeodomain-like"/>
    <property type="match status" value="1"/>
</dbReference>
<accession>A0A0F6WDL8</accession>
<organism evidence="1 2">
    <name type="scientific">Mycobacterium phage Luchador</name>
    <dbReference type="NCBI Taxonomy" id="1647300"/>
    <lineage>
        <taxon>Viruses</taxon>
        <taxon>Duplodnaviria</taxon>
        <taxon>Heunggongvirae</taxon>
        <taxon>Uroviricota</taxon>
        <taxon>Caudoviricetes</taxon>
        <taxon>Luchadorvirus</taxon>
        <taxon>Luchadorvirus luchador</taxon>
        <taxon>Lucadorvirus luchador</taxon>
    </lineage>
</organism>
<dbReference type="EMBL" id="KR080193">
    <property type="protein sequence ID" value="AKF14216.1"/>
    <property type="molecule type" value="Genomic_DNA"/>
</dbReference>
<protein>
    <submittedName>
        <fullName evidence="1">HTH DNA binding protein</fullName>
    </submittedName>
</protein>
<gene>
    <name evidence="1" type="primary">52</name>
    <name evidence="1" type="ORF">SEA_LUCHADOR_52</name>
</gene>